<feature type="region of interest" description="Disordered" evidence="1">
    <location>
        <begin position="19"/>
        <end position="73"/>
    </location>
</feature>
<accession>A0A1Z1WHX8</accession>
<evidence type="ECO:0000313" key="3">
    <source>
        <dbReference type="Proteomes" id="UP000195880"/>
    </source>
</evidence>
<reference evidence="2 3" key="1">
    <citation type="submission" date="2017-05" db="EMBL/GenBank/DDBJ databases">
        <title>Streptomyces alboflavus Genome sequencing and assembly.</title>
        <authorList>
            <person name="Wang Y."/>
            <person name="Du B."/>
            <person name="Ding Y."/>
            <person name="Liu H."/>
            <person name="Hou Q."/>
            <person name="Liu K."/>
            <person name="Wang C."/>
            <person name="Yao L."/>
        </authorList>
    </citation>
    <scope>NUCLEOTIDE SEQUENCE [LARGE SCALE GENOMIC DNA]</scope>
    <source>
        <strain evidence="2 3">MDJK44</strain>
    </source>
</reference>
<dbReference type="InterPro" id="IPR036278">
    <property type="entry name" value="Sialidase_sf"/>
</dbReference>
<evidence type="ECO:0000313" key="2">
    <source>
        <dbReference type="EMBL" id="ARX86043.1"/>
    </source>
</evidence>
<dbReference type="STRING" id="67267.GCA_000716675_08129"/>
<organism evidence="2 3">
    <name type="scientific">Streptomyces alboflavus</name>
    <dbReference type="NCBI Taxonomy" id="67267"/>
    <lineage>
        <taxon>Bacteria</taxon>
        <taxon>Bacillati</taxon>
        <taxon>Actinomycetota</taxon>
        <taxon>Actinomycetes</taxon>
        <taxon>Kitasatosporales</taxon>
        <taxon>Streptomycetaceae</taxon>
        <taxon>Streptomyces</taxon>
    </lineage>
</organism>
<sequence>MVALVGVWVLVACGGGEGGGGGGGSGSGGGAGSGGGRGADRAAEGPAQAPRIPPPRIPPPRIPSAPDLPGSPFGIGFAADGSGFALLAECSERRCRQRVAVLDGGAKAWRLRGSPLRDVTGDRGVSADVTVLGPGRALIVEGSERADTPGRTWFTGDGGRTWRRGTTEAAGVAAAVARGGVLVPECLERDRSDPNDCVRERLLAVSPRTGRHHVLAHQPPLRSPLRQAGDLPGAGLFVSGTDPRTGLPALARSTDRGRTWHRPRLPGVGAEGAVFRVVAGRGGLYATQHGPVSPPAKNGLVTIHVSKDEGLTWTRIWRHRKGVEPRTLMGDLLVADDSGLTVHGEDGGWRSTDGARTFVRTTARAPSGSVVRTPVGWLRRDSFGGSGFRISADGVRWTGFRLGRGN</sequence>
<dbReference type="InterPro" id="IPR015943">
    <property type="entry name" value="WD40/YVTN_repeat-like_dom_sf"/>
</dbReference>
<evidence type="ECO:0008006" key="4">
    <source>
        <dbReference type="Google" id="ProtNLM"/>
    </source>
</evidence>
<dbReference type="Gene3D" id="2.130.10.10">
    <property type="entry name" value="YVTN repeat-like/Quinoprotein amine dehydrogenase"/>
    <property type="match status" value="1"/>
</dbReference>
<feature type="region of interest" description="Disordered" evidence="1">
    <location>
        <begin position="237"/>
        <end position="265"/>
    </location>
</feature>
<keyword evidence="3" id="KW-1185">Reference proteome</keyword>
<gene>
    <name evidence="2" type="ORF">SMD44_05512</name>
</gene>
<dbReference type="SUPFAM" id="SSF50939">
    <property type="entry name" value="Sialidases"/>
    <property type="match status" value="1"/>
</dbReference>
<dbReference type="KEGG" id="salf:SMD44_05512"/>
<name>A0A1Z1WHX8_9ACTN</name>
<dbReference type="EMBL" id="CP021748">
    <property type="protein sequence ID" value="ARX86043.1"/>
    <property type="molecule type" value="Genomic_DNA"/>
</dbReference>
<dbReference type="eggNOG" id="ENOG5031FM2">
    <property type="taxonomic scope" value="Bacteria"/>
</dbReference>
<feature type="compositionally biased region" description="Gly residues" evidence="1">
    <location>
        <begin position="19"/>
        <end position="37"/>
    </location>
</feature>
<protein>
    <recommendedName>
        <fullName evidence="4">Exo-alpha-sialidase</fullName>
    </recommendedName>
</protein>
<evidence type="ECO:0000256" key="1">
    <source>
        <dbReference type="SAM" id="MobiDB-lite"/>
    </source>
</evidence>
<dbReference type="CDD" id="cd15482">
    <property type="entry name" value="Sialidase_non-viral"/>
    <property type="match status" value="1"/>
</dbReference>
<feature type="compositionally biased region" description="Pro residues" evidence="1">
    <location>
        <begin position="51"/>
        <end position="63"/>
    </location>
</feature>
<dbReference type="AlphaFoldDB" id="A0A1Z1WHX8"/>
<proteinExistence type="predicted"/>
<dbReference type="Proteomes" id="UP000195880">
    <property type="component" value="Chromosome"/>
</dbReference>